<accession>A0A7R9F303</accession>
<organism evidence="1">
    <name type="scientific">Timema bartmani</name>
    <dbReference type="NCBI Taxonomy" id="61472"/>
    <lineage>
        <taxon>Eukaryota</taxon>
        <taxon>Metazoa</taxon>
        <taxon>Ecdysozoa</taxon>
        <taxon>Arthropoda</taxon>
        <taxon>Hexapoda</taxon>
        <taxon>Insecta</taxon>
        <taxon>Pterygota</taxon>
        <taxon>Neoptera</taxon>
        <taxon>Polyneoptera</taxon>
        <taxon>Phasmatodea</taxon>
        <taxon>Timematodea</taxon>
        <taxon>Timematoidea</taxon>
        <taxon>Timematidae</taxon>
        <taxon>Timema</taxon>
    </lineage>
</organism>
<sequence>MLANNVSKYVLSLRNSSRASSEPSVEAWTYTPLSWSLILLSACFNSRATSSRKTSTSSGFWATCIFKP</sequence>
<dbReference type="AlphaFoldDB" id="A0A7R9F303"/>
<proteinExistence type="predicted"/>
<name>A0A7R9F303_9NEOP</name>
<protein>
    <submittedName>
        <fullName evidence="1">Uncharacterized protein</fullName>
    </submittedName>
</protein>
<dbReference type="EMBL" id="OD567710">
    <property type="protein sequence ID" value="CAD7446054.1"/>
    <property type="molecule type" value="Genomic_DNA"/>
</dbReference>
<gene>
    <name evidence="1" type="ORF">TBIB3V08_LOCUS8394</name>
</gene>
<reference evidence="1" key="1">
    <citation type="submission" date="2020-11" db="EMBL/GenBank/DDBJ databases">
        <authorList>
            <person name="Tran Van P."/>
        </authorList>
    </citation>
    <scope>NUCLEOTIDE SEQUENCE</scope>
</reference>
<evidence type="ECO:0000313" key="1">
    <source>
        <dbReference type="EMBL" id="CAD7446054.1"/>
    </source>
</evidence>